<keyword evidence="10" id="KW-0067">ATP-binding</keyword>
<evidence type="ECO:0000256" key="3">
    <source>
        <dbReference type="ARBA" id="ARBA00012438"/>
    </source>
</evidence>
<dbReference type="InterPro" id="IPR050640">
    <property type="entry name" value="Bact_2-comp_sensor_kinase"/>
</dbReference>
<feature type="domain" description="Histidine kinase" evidence="15">
    <location>
        <begin position="468"/>
        <end position="572"/>
    </location>
</feature>
<comment type="subcellular location">
    <subcellularLocation>
        <location evidence="2">Cell membrane</location>
        <topology evidence="2">Multi-pass membrane protein</topology>
    </subcellularLocation>
</comment>
<keyword evidence="8" id="KW-0547">Nucleotide-binding</keyword>
<dbReference type="Pfam" id="PF02518">
    <property type="entry name" value="HATPase_c"/>
    <property type="match status" value="1"/>
</dbReference>
<keyword evidence="7 14" id="KW-0812">Transmembrane</keyword>
<evidence type="ECO:0000259" key="15">
    <source>
        <dbReference type="PROSITE" id="PS50109"/>
    </source>
</evidence>
<evidence type="ECO:0000256" key="2">
    <source>
        <dbReference type="ARBA" id="ARBA00004651"/>
    </source>
</evidence>
<dbReference type="GO" id="GO:0005524">
    <property type="term" value="F:ATP binding"/>
    <property type="evidence" value="ECO:0007669"/>
    <property type="project" value="UniProtKB-KW"/>
</dbReference>
<dbReference type="EMBL" id="AP019400">
    <property type="protein sequence ID" value="BBI32731.1"/>
    <property type="molecule type" value="Genomic_DNA"/>
</dbReference>
<dbReference type="InterPro" id="IPR036890">
    <property type="entry name" value="HATPase_C_sf"/>
</dbReference>
<dbReference type="GO" id="GO:0000155">
    <property type="term" value="F:phosphorelay sensor kinase activity"/>
    <property type="evidence" value="ECO:0007669"/>
    <property type="project" value="InterPro"/>
</dbReference>
<organism evidence="16 17">
    <name type="scientific">Cohnella abietis</name>
    <dbReference type="NCBI Taxonomy" id="2507935"/>
    <lineage>
        <taxon>Bacteria</taxon>
        <taxon>Bacillati</taxon>
        <taxon>Bacillota</taxon>
        <taxon>Bacilli</taxon>
        <taxon>Bacillales</taxon>
        <taxon>Paenibacillaceae</taxon>
        <taxon>Cohnella</taxon>
    </lineage>
</organism>
<dbReference type="Gene3D" id="3.30.565.10">
    <property type="entry name" value="Histidine kinase-like ATPase, C-terminal domain"/>
    <property type="match status" value="1"/>
</dbReference>
<keyword evidence="9 16" id="KW-0418">Kinase</keyword>
<dbReference type="EC" id="2.7.13.3" evidence="3"/>
<gene>
    <name evidence="16" type="ORF">KCTCHS21_21300</name>
</gene>
<dbReference type="PANTHER" id="PTHR34220:SF11">
    <property type="entry name" value="SENSOR PROTEIN KINASE HPTS"/>
    <property type="match status" value="1"/>
</dbReference>
<dbReference type="AlphaFoldDB" id="A0A3T1D3V4"/>
<dbReference type="InterPro" id="IPR010559">
    <property type="entry name" value="Sig_transdc_His_kin_internal"/>
</dbReference>
<keyword evidence="11 14" id="KW-1133">Transmembrane helix</keyword>
<evidence type="ECO:0000256" key="8">
    <source>
        <dbReference type="ARBA" id="ARBA00022741"/>
    </source>
</evidence>
<sequence length="577" mass="66706">MMAINSYLMQHVRRSFKVRVITIILLSTLIPLFIIGIISYYSIISMLNNKIEGSIKSNLQQTKTSLENIVNSLNYVSQQLAFDQRIYSDLEKLSSATSLFEKSQYEKAIMSTQNFVSFTNPNVGFTFYFYENSNQPIFQDTSLMRKFEPQKLPIMMKLHNTIYYGPHRSVNRYNENEVFSVTRRLEAPGYEGLNVYIESSSQQLFPEQPGFNVKYLIVDQHDRVAYSEYEQQYPVGLELKANELIDDLNVDNDRFLFVGKSSQGWRMVSVIPKESYYKERDTWLMQYVLIAIGSIGLALLLSLFVWKTVITPLSQLRREILNLENSNFHSPAVNTRFNEFDRLLTHFQRMKEQVLGLIVEIEVNEKQKAELEIEKLLHQINPHFIHNTLDTVRWVARTKGDREIDHLVSTLNKLLYYNMGKRRHSTIREEIEAIGDYILLQRMRYDFEFALEIQADESIMDMEIPRFILQPLVENCLYHGLKDDGVIQVGIREENKQFIVISVSDNGAGMDNEKVQALFDPKAASKRSSGFGIGLSYVQRMLKSQFGSNASFIIESTPGEGTKMSISIPFVEGNSDV</sequence>
<dbReference type="OrthoDB" id="9776552at2"/>
<keyword evidence="13 14" id="KW-0472">Membrane</keyword>
<keyword evidence="4" id="KW-1003">Cell membrane</keyword>
<dbReference type="GO" id="GO:0005886">
    <property type="term" value="C:plasma membrane"/>
    <property type="evidence" value="ECO:0007669"/>
    <property type="project" value="UniProtKB-SubCell"/>
</dbReference>
<keyword evidence="17" id="KW-1185">Reference proteome</keyword>
<dbReference type="KEGG" id="cohn:KCTCHS21_21300"/>
<dbReference type="SMART" id="SM00387">
    <property type="entry name" value="HATPase_c"/>
    <property type="match status" value="1"/>
</dbReference>
<dbReference type="SUPFAM" id="SSF55874">
    <property type="entry name" value="ATPase domain of HSP90 chaperone/DNA topoisomerase II/histidine kinase"/>
    <property type="match status" value="1"/>
</dbReference>
<feature type="transmembrane region" description="Helical" evidence="14">
    <location>
        <begin position="283"/>
        <end position="306"/>
    </location>
</feature>
<evidence type="ECO:0000256" key="10">
    <source>
        <dbReference type="ARBA" id="ARBA00022840"/>
    </source>
</evidence>
<dbReference type="PROSITE" id="PS50109">
    <property type="entry name" value="HIS_KIN"/>
    <property type="match status" value="1"/>
</dbReference>
<keyword evidence="12" id="KW-0902">Two-component regulatory system</keyword>
<dbReference type="Proteomes" id="UP000289856">
    <property type="component" value="Chromosome"/>
</dbReference>
<evidence type="ECO:0000256" key="4">
    <source>
        <dbReference type="ARBA" id="ARBA00022475"/>
    </source>
</evidence>
<evidence type="ECO:0000256" key="7">
    <source>
        <dbReference type="ARBA" id="ARBA00022692"/>
    </source>
</evidence>
<evidence type="ECO:0000256" key="5">
    <source>
        <dbReference type="ARBA" id="ARBA00022553"/>
    </source>
</evidence>
<reference evidence="16 17" key="1">
    <citation type="submission" date="2019-01" db="EMBL/GenBank/DDBJ databases">
        <title>Complete genome sequence of Cohnella hallensis HS21 isolated from Korean fir (Abies koreana) rhizospheric soil.</title>
        <authorList>
            <person name="Jiang L."/>
            <person name="Kang S.W."/>
            <person name="Kim S."/>
            <person name="Jung J."/>
            <person name="Kim C.Y."/>
            <person name="Kim D.H."/>
            <person name="Kim S.W."/>
            <person name="Lee J."/>
        </authorList>
    </citation>
    <scope>NUCLEOTIDE SEQUENCE [LARGE SCALE GENOMIC DNA]</scope>
    <source>
        <strain evidence="16 17">HS21</strain>
    </source>
</reference>
<evidence type="ECO:0000313" key="16">
    <source>
        <dbReference type="EMBL" id="BBI32731.1"/>
    </source>
</evidence>
<proteinExistence type="predicted"/>
<dbReference type="InterPro" id="IPR004358">
    <property type="entry name" value="Sig_transdc_His_kin-like_C"/>
</dbReference>
<keyword evidence="6" id="KW-0808">Transferase</keyword>
<evidence type="ECO:0000313" key="17">
    <source>
        <dbReference type="Proteomes" id="UP000289856"/>
    </source>
</evidence>
<evidence type="ECO:0000256" key="13">
    <source>
        <dbReference type="ARBA" id="ARBA00023136"/>
    </source>
</evidence>
<evidence type="ECO:0000256" key="14">
    <source>
        <dbReference type="SAM" id="Phobius"/>
    </source>
</evidence>
<evidence type="ECO:0000256" key="12">
    <source>
        <dbReference type="ARBA" id="ARBA00023012"/>
    </source>
</evidence>
<dbReference type="Pfam" id="PF06580">
    <property type="entry name" value="His_kinase"/>
    <property type="match status" value="1"/>
</dbReference>
<dbReference type="PRINTS" id="PR00344">
    <property type="entry name" value="BCTRLSENSOR"/>
</dbReference>
<dbReference type="RefSeq" id="WP_130607466.1">
    <property type="nucleotide sequence ID" value="NZ_AP019400.1"/>
</dbReference>
<evidence type="ECO:0000256" key="9">
    <source>
        <dbReference type="ARBA" id="ARBA00022777"/>
    </source>
</evidence>
<feature type="transmembrane region" description="Helical" evidence="14">
    <location>
        <begin position="20"/>
        <end position="41"/>
    </location>
</feature>
<evidence type="ECO:0000256" key="11">
    <source>
        <dbReference type="ARBA" id="ARBA00022989"/>
    </source>
</evidence>
<evidence type="ECO:0000256" key="6">
    <source>
        <dbReference type="ARBA" id="ARBA00022679"/>
    </source>
</evidence>
<comment type="catalytic activity">
    <reaction evidence="1">
        <text>ATP + protein L-histidine = ADP + protein N-phospho-L-histidine.</text>
        <dbReference type="EC" id="2.7.13.3"/>
    </reaction>
</comment>
<keyword evidence="5" id="KW-0597">Phosphoprotein</keyword>
<dbReference type="InterPro" id="IPR005467">
    <property type="entry name" value="His_kinase_dom"/>
</dbReference>
<dbReference type="InterPro" id="IPR003594">
    <property type="entry name" value="HATPase_dom"/>
</dbReference>
<accession>A0A3T1D3V4</accession>
<evidence type="ECO:0000256" key="1">
    <source>
        <dbReference type="ARBA" id="ARBA00000085"/>
    </source>
</evidence>
<name>A0A3T1D3V4_9BACL</name>
<dbReference type="PANTHER" id="PTHR34220">
    <property type="entry name" value="SENSOR HISTIDINE KINASE YPDA"/>
    <property type="match status" value="1"/>
</dbReference>
<protein>
    <recommendedName>
        <fullName evidence="3">histidine kinase</fullName>
        <ecNumber evidence="3">2.7.13.3</ecNumber>
    </recommendedName>
</protein>
<dbReference type="Gene3D" id="6.10.340.10">
    <property type="match status" value="1"/>
</dbReference>